<organism evidence="2">
    <name type="scientific">Medicago truncatula</name>
    <name type="common">Barrel medic</name>
    <name type="synonym">Medicago tribuloides</name>
    <dbReference type="NCBI Taxonomy" id="3880"/>
    <lineage>
        <taxon>Eukaryota</taxon>
        <taxon>Viridiplantae</taxon>
        <taxon>Streptophyta</taxon>
        <taxon>Embryophyta</taxon>
        <taxon>Tracheophyta</taxon>
        <taxon>Spermatophyta</taxon>
        <taxon>Magnoliopsida</taxon>
        <taxon>eudicotyledons</taxon>
        <taxon>Gunneridae</taxon>
        <taxon>Pentapetalae</taxon>
        <taxon>rosids</taxon>
        <taxon>fabids</taxon>
        <taxon>Fabales</taxon>
        <taxon>Fabaceae</taxon>
        <taxon>Papilionoideae</taxon>
        <taxon>50 kb inversion clade</taxon>
        <taxon>NPAAA clade</taxon>
        <taxon>Hologalegina</taxon>
        <taxon>IRL clade</taxon>
        <taxon>Trifolieae</taxon>
        <taxon>Medicago</taxon>
    </lineage>
</organism>
<comment type="caution">
    <text evidence="2">The sequence shown here is derived from an EMBL/GenBank/DDBJ whole genome shotgun (WGS) entry which is preliminary data.</text>
</comment>
<dbReference type="EMBL" id="PSQE01000003">
    <property type="protein sequence ID" value="RHN66247.1"/>
    <property type="molecule type" value="Genomic_DNA"/>
</dbReference>
<keyword evidence="1" id="KW-0812">Transmembrane</keyword>
<feature type="transmembrane region" description="Helical" evidence="1">
    <location>
        <begin position="50"/>
        <end position="70"/>
    </location>
</feature>
<name>A0A396ITI1_MEDTR</name>
<keyword evidence="1" id="KW-1133">Transmembrane helix</keyword>
<accession>A0A396ITI1</accession>
<sequence length="75" mass="9125">MENSQNDDSCEYISIFLMQRTRWTSYLNFNFCELSICIFYFRFNSSNKRILCSFPQLIFIADNFLFFFLLEENNA</sequence>
<dbReference type="Proteomes" id="UP000265566">
    <property type="component" value="Chromosome 3"/>
</dbReference>
<proteinExistence type="predicted"/>
<evidence type="ECO:0000313" key="2">
    <source>
        <dbReference type="EMBL" id="RHN66247.1"/>
    </source>
</evidence>
<reference evidence="2" key="1">
    <citation type="journal article" date="2018" name="Nat. Plants">
        <title>Whole-genome landscape of Medicago truncatula symbiotic genes.</title>
        <authorList>
            <person name="Pecrix Y."/>
            <person name="Gamas P."/>
            <person name="Carrere S."/>
        </authorList>
    </citation>
    <scope>NUCLEOTIDE SEQUENCE</scope>
    <source>
        <tissue evidence="2">Leaves</tissue>
    </source>
</reference>
<evidence type="ECO:0008006" key="3">
    <source>
        <dbReference type="Google" id="ProtNLM"/>
    </source>
</evidence>
<protein>
    <recommendedName>
        <fullName evidence="3">Transmembrane protein</fullName>
    </recommendedName>
</protein>
<gene>
    <name evidence="2" type="ORF">MtrunA17_Chr3g0088801</name>
</gene>
<dbReference type="AlphaFoldDB" id="A0A396ITI1"/>
<dbReference type="Gramene" id="rna14192">
    <property type="protein sequence ID" value="RHN66247.1"/>
    <property type="gene ID" value="gene14192"/>
</dbReference>
<keyword evidence="1" id="KW-0472">Membrane</keyword>
<feature type="transmembrane region" description="Helical" evidence="1">
    <location>
        <begin position="26"/>
        <end position="43"/>
    </location>
</feature>
<evidence type="ECO:0000256" key="1">
    <source>
        <dbReference type="SAM" id="Phobius"/>
    </source>
</evidence>